<dbReference type="PROSITE" id="PS50213">
    <property type="entry name" value="FAS1"/>
    <property type="match status" value="1"/>
</dbReference>
<dbReference type="SUPFAM" id="SSF82153">
    <property type="entry name" value="FAS1 domain"/>
    <property type="match status" value="1"/>
</dbReference>
<dbReference type="EMBL" id="JALNMJ010000037">
    <property type="protein sequence ID" value="MCK7616009.1"/>
    <property type="molecule type" value="Genomic_DNA"/>
</dbReference>
<feature type="domain" description="FAS1" evidence="2">
    <location>
        <begin position="34"/>
        <end position="178"/>
    </location>
</feature>
<feature type="chain" id="PRO_5045759101" evidence="1">
    <location>
        <begin position="23"/>
        <end position="181"/>
    </location>
</feature>
<dbReference type="InterPro" id="IPR000782">
    <property type="entry name" value="FAS1_domain"/>
</dbReference>
<dbReference type="InterPro" id="IPR036378">
    <property type="entry name" value="FAS1_dom_sf"/>
</dbReference>
<protein>
    <submittedName>
        <fullName evidence="3">Fasciclin domain-containing protein</fullName>
    </submittedName>
</protein>
<dbReference type="PANTHER" id="PTHR10900:SF77">
    <property type="entry name" value="FI19380P1"/>
    <property type="match status" value="1"/>
</dbReference>
<keyword evidence="4" id="KW-1185">Reference proteome</keyword>
<sequence length="181" mass="18637">MTKTLALTALFAASLAAGTALANPDVGGAPMYETKNIVENAVNSKDHTTLVAAVKAAGLVDTLQTPGPFTVFAPTNAAFAKLPDGTVNTLLKPENKDQLTKVLTAHVVSGNISGSDLMAWAKSKGGRYNMQTVSGDALTAVVKGSSLYIFDEAGGTAKVTILDVNQSNGVIHVVNDVLLPK</sequence>
<dbReference type="Gene3D" id="2.30.180.10">
    <property type="entry name" value="FAS1 domain"/>
    <property type="match status" value="1"/>
</dbReference>
<dbReference type="Proteomes" id="UP001431221">
    <property type="component" value="Unassembled WGS sequence"/>
</dbReference>
<comment type="caution">
    <text evidence="3">The sequence shown here is derived from an EMBL/GenBank/DDBJ whole genome shotgun (WGS) entry which is preliminary data.</text>
</comment>
<evidence type="ECO:0000313" key="3">
    <source>
        <dbReference type="EMBL" id="MCK7616009.1"/>
    </source>
</evidence>
<reference evidence="3" key="1">
    <citation type="submission" date="2022-04" db="EMBL/GenBank/DDBJ databases">
        <title>Roseibium sp. CAU 1639 isolated from mud.</title>
        <authorList>
            <person name="Kim W."/>
        </authorList>
    </citation>
    <scope>NUCLEOTIDE SEQUENCE</scope>
    <source>
        <strain evidence="3">CAU 1639</strain>
    </source>
</reference>
<dbReference type="PANTHER" id="PTHR10900">
    <property type="entry name" value="PERIOSTIN-RELATED"/>
    <property type="match status" value="1"/>
</dbReference>
<dbReference type="InterPro" id="IPR050904">
    <property type="entry name" value="Adhesion/Biosynth-related"/>
</dbReference>
<name>A0ABT0H2V9_9HYPH</name>
<evidence type="ECO:0000313" key="4">
    <source>
        <dbReference type="Proteomes" id="UP001431221"/>
    </source>
</evidence>
<proteinExistence type="predicted"/>
<evidence type="ECO:0000256" key="1">
    <source>
        <dbReference type="SAM" id="SignalP"/>
    </source>
</evidence>
<feature type="signal peptide" evidence="1">
    <location>
        <begin position="1"/>
        <end position="22"/>
    </location>
</feature>
<gene>
    <name evidence="3" type="ORF">M0H32_27955</name>
</gene>
<accession>A0ABT0H2V9</accession>
<organism evidence="3 4">
    <name type="scientific">Roseibium sediminicola</name>
    <dbReference type="NCBI Taxonomy" id="2933272"/>
    <lineage>
        <taxon>Bacteria</taxon>
        <taxon>Pseudomonadati</taxon>
        <taxon>Pseudomonadota</taxon>
        <taxon>Alphaproteobacteria</taxon>
        <taxon>Hyphomicrobiales</taxon>
        <taxon>Stappiaceae</taxon>
        <taxon>Roseibium</taxon>
    </lineage>
</organism>
<dbReference type="Pfam" id="PF02469">
    <property type="entry name" value="Fasciclin"/>
    <property type="match status" value="1"/>
</dbReference>
<dbReference type="SMART" id="SM00554">
    <property type="entry name" value="FAS1"/>
    <property type="match status" value="1"/>
</dbReference>
<dbReference type="RefSeq" id="WP_248159944.1">
    <property type="nucleotide sequence ID" value="NZ_JALNMJ010000037.1"/>
</dbReference>
<evidence type="ECO:0000259" key="2">
    <source>
        <dbReference type="PROSITE" id="PS50213"/>
    </source>
</evidence>
<keyword evidence="1" id="KW-0732">Signal</keyword>